<proteinExistence type="inferred from homology"/>
<evidence type="ECO:0000256" key="2">
    <source>
        <dbReference type="ARBA" id="ARBA00022857"/>
    </source>
</evidence>
<evidence type="ECO:0000259" key="4">
    <source>
        <dbReference type="Pfam" id="PF00248"/>
    </source>
</evidence>
<dbReference type="InterPro" id="IPR020471">
    <property type="entry name" value="AKR"/>
</dbReference>
<dbReference type="InterPro" id="IPR023210">
    <property type="entry name" value="NADP_OxRdtase_dom"/>
</dbReference>
<evidence type="ECO:0000313" key="5">
    <source>
        <dbReference type="EMBL" id="MFC7403705.1"/>
    </source>
</evidence>
<evidence type="ECO:0000313" key="6">
    <source>
        <dbReference type="Proteomes" id="UP001596455"/>
    </source>
</evidence>
<dbReference type="Pfam" id="PF00248">
    <property type="entry name" value="Aldo_ket_red"/>
    <property type="match status" value="1"/>
</dbReference>
<dbReference type="PRINTS" id="PR00069">
    <property type="entry name" value="ALDKETRDTASE"/>
</dbReference>
<dbReference type="SUPFAM" id="SSF51430">
    <property type="entry name" value="NAD(P)-linked oxidoreductase"/>
    <property type="match status" value="1"/>
</dbReference>
<dbReference type="PROSITE" id="PS00798">
    <property type="entry name" value="ALDOKETO_REDUCTASE_1"/>
    <property type="match status" value="1"/>
</dbReference>
<dbReference type="PANTHER" id="PTHR43827">
    <property type="entry name" value="2,5-DIKETO-D-GLUCONIC ACID REDUCTASE"/>
    <property type="match status" value="1"/>
</dbReference>
<dbReference type="PROSITE" id="PS00063">
    <property type="entry name" value="ALDOKETO_REDUCTASE_3"/>
    <property type="match status" value="1"/>
</dbReference>
<protein>
    <submittedName>
        <fullName evidence="5">Aldo/keto reductase</fullName>
    </submittedName>
</protein>
<feature type="domain" description="NADP-dependent oxidoreductase" evidence="4">
    <location>
        <begin position="30"/>
        <end position="267"/>
    </location>
</feature>
<keyword evidence="2" id="KW-0521">NADP</keyword>
<keyword evidence="6" id="KW-1185">Reference proteome</keyword>
<dbReference type="PANTHER" id="PTHR43827:SF3">
    <property type="entry name" value="NADP-DEPENDENT OXIDOREDUCTASE DOMAIN-CONTAINING PROTEIN"/>
    <property type="match status" value="1"/>
</dbReference>
<dbReference type="InterPro" id="IPR018170">
    <property type="entry name" value="Aldo/ket_reductase_CS"/>
</dbReference>
<organism evidence="5 6">
    <name type="scientific">Georgenia alba</name>
    <dbReference type="NCBI Taxonomy" id="2233858"/>
    <lineage>
        <taxon>Bacteria</taxon>
        <taxon>Bacillati</taxon>
        <taxon>Actinomycetota</taxon>
        <taxon>Actinomycetes</taxon>
        <taxon>Micrococcales</taxon>
        <taxon>Bogoriellaceae</taxon>
        <taxon>Georgenia</taxon>
    </lineage>
</organism>
<name>A0ABW2Q2H7_9MICO</name>
<dbReference type="Proteomes" id="UP001596455">
    <property type="component" value="Unassembled WGS sequence"/>
</dbReference>
<evidence type="ECO:0000256" key="3">
    <source>
        <dbReference type="ARBA" id="ARBA00023002"/>
    </source>
</evidence>
<sequence>MSTTSPAGPNPAIALNDDVTIPQLGFGVFQVPPEETERVVAEALRAGYRSIDTATRYGNEEGVGAAVAASGLAREEIFVTTKLANPDQGYETTLAAFDASMGRLGLDVLDLYLMHWPCPARGETVNTWRAFEELFRAGRIRSIGVSNFLPHHFEQLFDATEVVPSINQIELHPYFQQPELRVYHAERGIVTEAYSPIAQGDCLDDPVITGIADRLGATPAQVVLRWHLQLGTVVIPKSVTPARIAANLGALGITLSEDDMTAIEALDRGEDGRRGFHPDRFNGFPEDFATT</sequence>
<dbReference type="PROSITE" id="PS00062">
    <property type="entry name" value="ALDOKETO_REDUCTASE_2"/>
    <property type="match status" value="1"/>
</dbReference>
<dbReference type="RefSeq" id="WP_382390419.1">
    <property type="nucleotide sequence ID" value="NZ_JBHTCQ010000001.1"/>
</dbReference>
<gene>
    <name evidence="5" type="ORF">ACFQQL_01185</name>
</gene>
<dbReference type="EMBL" id="JBHTCQ010000001">
    <property type="protein sequence ID" value="MFC7403705.1"/>
    <property type="molecule type" value="Genomic_DNA"/>
</dbReference>
<keyword evidence="3" id="KW-0560">Oxidoreductase</keyword>
<dbReference type="Gene3D" id="3.20.20.100">
    <property type="entry name" value="NADP-dependent oxidoreductase domain"/>
    <property type="match status" value="1"/>
</dbReference>
<dbReference type="PIRSF" id="PIRSF000097">
    <property type="entry name" value="AKR"/>
    <property type="match status" value="1"/>
</dbReference>
<reference evidence="6" key="1">
    <citation type="journal article" date="2019" name="Int. J. Syst. Evol. Microbiol.">
        <title>The Global Catalogue of Microorganisms (GCM) 10K type strain sequencing project: providing services to taxonomists for standard genome sequencing and annotation.</title>
        <authorList>
            <consortium name="The Broad Institute Genomics Platform"/>
            <consortium name="The Broad Institute Genome Sequencing Center for Infectious Disease"/>
            <person name="Wu L."/>
            <person name="Ma J."/>
        </authorList>
    </citation>
    <scope>NUCLEOTIDE SEQUENCE [LARGE SCALE GENOMIC DNA]</scope>
    <source>
        <strain evidence="6">JCM 1490</strain>
    </source>
</reference>
<dbReference type="InterPro" id="IPR036812">
    <property type="entry name" value="NAD(P)_OxRdtase_dom_sf"/>
</dbReference>
<comment type="similarity">
    <text evidence="1">Belongs to the aldo/keto reductase family.</text>
</comment>
<evidence type="ECO:0000256" key="1">
    <source>
        <dbReference type="ARBA" id="ARBA00007905"/>
    </source>
</evidence>
<accession>A0ABW2Q2H7</accession>
<comment type="caution">
    <text evidence="5">The sequence shown here is derived from an EMBL/GenBank/DDBJ whole genome shotgun (WGS) entry which is preliminary data.</text>
</comment>